<protein>
    <submittedName>
        <fullName evidence="1">Uncharacterized protein</fullName>
    </submittedName>
</protein>
<dbReference type="RefSeq" id="XP_009836765.1">
    <property type="nucleotide sequence ID" value="XM_009838463.1"/>
</dbReference>
<evidence type="ECO:0000313" key="1">
    <source>
        <dbReference type="EMBL" id="ETV73829.1"/>
    </source>
</evidence>
<name>W4G459_APHAT</name>
<sequence>MDNTTTLEYDDDVVTELSSMYSSSSPVYSPISSVDDLSGCAMELQPTLEEIEGELEDIFDNFSKMLEGRALDVSSGFLRHYETCCVRLFNTAHLLIAPSNSDLYFQCLDRSVEVAGRLVRAQGTHLAAQYQSYRY</sequence>
<dbReference type="AlphaFoldDB" id="W4G459"/>
<dbReference type="VEuPathDB" id="FungiDB:H257_11499"/>
<organism evidence="1">
    <name type="scientific">Aphanomyces astaci</name>
    <name type="common">Crayfish plague agent</name>
    <dbReference type="NCBI Taxonomy" id="112090"/>
    <lineage>
        <taxon>Eukaryota</taxon>
        <taxon>Sar</taxon>
        <taxon>Stramenopiles</taxon>
        <taxon>Oomycota</taxon>
        <taxon>Saprolegniomycetes</taxon>
        <taxon>Saprolegniales</taxon>
        <taxon>Verrucalvaceae</taxon>
        <taxon>Aphanomyces</taxon>
    </lineage>
</organism>
<gene>
    <name evidence="1" type="ORF">H257_11499</name>
</gene>
<accession>W4G459</accession>
<dbReference type="EMBL" id="KI913147">
    <property type="protein sequence ID" value="ETV73829.1"/>
    <property type="molecule type" value="Genomic_DNA"/>
</dbReference>
<proteinExistence type="predicted"/>
<reference evidence="1" key="1">
    <citation type="submission" date="2013-12" db="EMBL/GenBank/DDBJ databases">
        <title>The Genome Sequence of Aphanomyces astaci APO3.</title>
        <authorList>
            <consortium name="The Broad Institute Genomics Platform"/>
            <person name="Russ C."/>
            <person name="Tyler B."/>
            <person name="van West P."/>
            <person name="Dieguez-Uribeondo J."/>
            <person name="Young S.K."/>
            <person name="Zeng Q."/>
            <person name="Gargeya S."/>
            <person name="Fitzgerald M."/>
            <person name="Abouelleil A."/>
            <person name="Alvarado L."/>
            <person name="Chapman S.B."/>
            <person name="Gainer-Dewar J."/>
            <person name="Goldberg J."/>
            <person name="Griggs A."/>
            <person name="Gujja S."/>
            <person name="Hansen M."/>
            <person name="Howarth C."/>
            <person name="Imamovic A."/>
            <person name="Ireland A."/>
            <person name="Larimer J."/>
            <person name="McCowan C."/>
            <person name="Murphy C."/>
            <person name="Pearson M."/>
            <person name="Poon T.W."/>
            <person name="Priest M."/>
            <person name="Roberts A."/>
            <person name="Saif S."/>
            <person name="Shea T."/>
            <person name="Sykes S."/>
            <person name="Wortman J."/>
            <person name="Nusbaum C."/>
            <person name="Birren B."/>
        </authorList>
    </citation>
    <scope>NUCLEOTIDE SEQUENCE [LARGE SCALE GENOMIC DNA]</scope>
    <source>
        <strain evidence="1">APO3</strain>
    </source>
</reference>
<dbReference type="GeneID" id="20813495"/>